<sequence>MPPLRIFLTGATGFIGGYLLPQLAKEQYRVICLARKIHEVPETRHFDNVQWVEGDLNAPSSIKGLLHGVDAVLHLASSRYRTFNFSDMACKSFYQVNVLGSMYLAREAAAAGVKRFVYLSSTAAMGLARGSGPRINESWDCFPVFPYQKSKWMAEQALMDLFHKEKLPVIILRPCLVAGGGKQNSELLQMLQLIRKGLFPVVGNMRSQVKPLVWVEDVVEAILLSMYRGTPGSIYLITSGEDYTFAQILSEAARLLGVKKGYIHLPYSAAYLAATGLEWVGKGLNLQPPWTRARLQLLVSDRAMDISKAKGELGFAPKVTSLDEMLGRLYEYYRERGLL</sequence>
<dbReference type="Gene3D" id="3.40.50.720">
    <property type="entry name" value="NAD(P)-binding Rossmann-like Domain"/>
    <property type="match status" value="1"/>
</dbReference>
<evidence type="ECO:0000256" key="1">
    <source>
        <dbReference type="ARBA" id="ARBA00007637"/>
    </source>
</evidence>
<dbReference type="InterPro" id="IPR001509">
    <property type="entry name" value="Epimerase_deHydtase"/>
</dbReference>
<dbReference type="PANTHER" id="PTHR43000">
    <property type="entry name" value="DTDP-D-GLUCOSE 4,6-DEHYDRATASE-RELATED"/>
    <property type="match status" value="1"/>
</dbReference>
<organism evidence="3 4">
    <name type="scientific">Tectimicrobiota bacterium</name>
    <dbReference type="NCBI Taxonomy" id="2528274"/>
    <lineage>
        <taxon>Bacteria</taxon>
        <taxon>Pseudomonadati</taxon>
        <taxon>Nitrospinota/Tectimicrobiota group</taxon>
        <taxon>Candidatus Tectimicrobiota</taxon>
    </lineage>
</organism>
<dbReference type="EMBL" id="JACQWF010000009">
    <property type="protein sequence ID" value="MBI4594778.1"/>
    <property type="molecule type" value="Genomic_DNA"/>
</dbReference>
<evidence type="ECO:0000259" key="2">
    <source>
        <dbReference type="Pfam" id="PF01370"/>
    </source>
</evidence>
<comment type="caution">
    <text evidence="3">The sequence shown here is derived from an EMBL/GenBank/DDBJ whole genome shotgun (WGS) entry which is preliminary data.</text>
</comment>
<dbReference type="AlphaFoldDB" id="A0A933LP53"/>
<protein>
    <submittedName>
        <fullName evidence="3">NAD-dependent epimerase/dehydratase family protein</fullName>
    </submittedName>
</protein>
<name>A0A933LP53_UNCTE</name>
<dbReference type="Pfam" id="PF01370">
    <property type="entry name" value="Epimerase"/>
    <property type="match status" value="1"/>
</dbReference>
<evidence type="ECO:0000313" key="4">
    <source>
        <dbReference type="Proteomes" id="UP000772181"/>
    </source>
</evidence>
<feature type="domain" description="NAD-dependent epimerase/dehydratase" evidence="2">
    <location>
        <begin position="6"/>
        <end position="237"/>
    </location>
</feature>
<proteinExistence type="inferred from homology"/>
<comment type="similarity">
    <text evidence="1">Belongs to the NAD(P)-dependent epimerase/dehydratase family.</text>
</comment>
<evidence type="ECO:0000313" key="3">
    <source>
        <dbReference type="EMBL" id="MBI4594778.1"/>
    </source>
</evidence>
<dbReference type="SUPFAM" id="SSF51735">
    <property type="entry name" value="NAD(P)-binding Rossmann-fold domains"/>
    <property type="match status" value="1"/>
</dbReference>
<dbReference type="InterPro" id="IPR036291">
    <property type="entry name" value="NAD(P)-bd_dom_sf"/>
</dbReference>
<accession>A0A933LP53</accession>
<gene>
    <name evidence="3" type="ORF">HY730_00180</name>
</gene>
<reference evidence="3" key="1">
    <citation type="submission" date="2020-07" db="EMBL/GenBank/DDBJ databases">
        <title>Huge and variable diversity of episymbiotic CPR bacteria and DPANN archaea in groundwater ecosystems.</title>
        <authorList>
            <person name="He C.Y."/>
            <person name="Keren R."/>
            <person name="Whittaker M."/>
            <person name="Farag I.F."/>
            <person name="Doudna J."/>
            <person name="Cate J.H.D."/>
            <person name="Banfield J.F."/>
        </authorList>
    </citation>
    <scope>NUCLEOTIDE SEQUENCE</scope>
    <source>
        <strain evidence="3">NC_groundwater_1482_Ag_S-0.65um_47_24</strain>
    </source>
</reference>
<dbReference type="Proteomes" id="UP000772181">
    <property type="component" value="Unassembled WGS sequence"/>
</dbReference>